<feature type="region of interest" description="Disordered" evidence="2">
    <location>
        <begin position="1614"/>
        <end position="1698"/>
    </location>
</feature>
<dbReference type="InterPro" id="IPR001849">
    <property type="entry name" value="PH_domain"/>
</dbReference>
<evidence type="ECO:0008006" key="8">
    <source>
        <dbReference type="Google" id="ProtNLM"/>
    </source>
</evidence>
<evidence type="ECO:0000313" key="7">
    <source>
        <dbReference type="Proteomes" id="UP000076407"/>
    </source>
</evidence>
<dbReference type="GO" id="GO:0031267">
    <property type="term" value="F:small GTPase binding"/>
    <property type="evidence" value="ECO:0007669"/>
    <property type="project" value="TreeGrafter"/>
</dbReference>
<feature type="signal peptide" evidence="3">
    <location>
        <begin position="1"/>
        <end position="22"/>
    </location>
</feature>
<feature type="region of interest" description="Disordered" evidence="2">
    <location>
        <begin position="1504"/>
        <end position="1541"/>
    </location>
</feature>
<dbReference type="SMART" id="SM00233">
    <property type="entry name" value="PH"/>
    <property type="match status" value="1"/>
</dbReference>
<reference evidence="6" key="1">
    <citation type="submission" date="2020-05" db="UniProtKB">
        <authorList>
            <consortium name="EnsemblMetazoa"/>
        </authorList>
    </citation>
    <scope>IDENTIFICATION</scope>
    <source>
        <strain evidence="6">SANGQUA</strain>
    </source>
</reference>
<feature type="region of interest" description="Disordered" evidence="2">
    <location>
        <begin position="309"/>
        <end position="338"/>
    </location>
</feature>
<feature type="compositionally biased region" description="Polar residues" evidence="2">
    <location>
        <begin position="1167"/>
        <end position="1181"/>
    </location>
</feature>
<feature type="compositionally biased region" description="Acidic residues" evidence="2">
    <location>
        <begin position="1192"/>
        <end position="1203"/>
    </location>
</feature>
<feature type="compositionally biased region" description="Low complexity" evidence="2">
    <location>
        <begin position="437"/>
        <end position="448"/>
    </location>
</feature>
<dbReference type="SUPFAM" id="SSF48065">
    <property type="entry name" value="DBL homology domain (DH-domain)"/>
    <property type="match status" value="1"/>
</dbReference>
<keyword evidence="1" id="KW-0597">Phosphoprotein</keyword>
<feature type="chain" id="PRO_5008142517" description="DH domain-containing protein" evidence="3">
    <location>
        <begin position="23"/>
        <end position="1698"/>
    </location>
</feature>
<dbReference type="Gene3D" id="1.20.900.10">
    <property type="entry name" value="Dbl homology (DH) domain"/>
    <property type="match status" value="1"/>
</dbReference>
<dbReference type="PANTHER" id="PTHR45924">
    <property type="entry name" value="FI17866P1"/>
    <property type="match status" value="1"/>
</dbReference>
<feature type="domain" description="DH" evidence="5">
    <location>
        <begin position="550"/>
        <end position="723"/>
    </location>
</feature>
<dbReference type="PROSITE" id="PS50010">
    <property type="entry name" value="DH_2"/>
    <property type="match status" value="1"/>
</dbReference>
<feature type="region of interest" description="Disordered" evidence="2">
    <location>
        <begin position="1076"/>
        <end position="1098"/>
    </location>
</feature>
<evidence type="ECO:0000259" key="5">
    <source>
        <dbReference type="PROSITE" id="PS50010"/>
    </source>
</evidence>
<dbReference type="STRING" id="34691.A0A182X6J7"/>
<feature type="compositionally biased region" description="Low complexity" evidence="2">
    <location>
        <begin position="1660"/>
        <end position="1686"/>
    </location>
</feature>
<feature type="compositionally biased region" description="Polar residues" evidence="2">
    <location>
        <begin position="449"/>
        <end position="459"/>
    </location>
</feature>
<sequence>MINSLHTINYICLFICFAGSSTDIGPSVLGYLDTLANNFSEEAKQLVESSNNNKLQPPTATAPPPPPPSPAVAIVHPLQRVAVHVIKHDTTSAGSGGGGVFEGSEHQRTVDGGEYPARSNLFRSAGLPPSSTGELNAGRVKKFSDKFFSLVSPNVQRMVSNTTDVNGTSSSSSSNGVESSVFIRNHVQSASFSAASSRKPGRQMGTTMPLQVTGHSHKNLPLSKNIAKLTHVNSELMMDHSVDAPIAPARYRQHREAVIHVPGGQEYKEETVIMDGNGNIATEKRRQNAPAEELQNVSALQLKIRSLTVELENGTDPTTTTSTSTTGPSSSAASPVQAKEIGDPMDSDVVLRGNAANSGTTIDNAFVENCVDLVEHRNTVVEACNFYPNLGRTVPPSPDDRRTLAEARAKLLDANSNCKAAIPASPKLNTRIANEQSTSTSTPSLDTSVGNGSQYSSKASLLIPPNTPVLSSRPLSASSICSYSSSASSSGSEHHLPGGKGSAPGSYQASVESLADHSEPEQHGGNLLLLRHCDATELAPGTGPVIGMTMCERAVREIIDSESSYVKDLGQVIRGYLEDWKERACLKHDQLKVLFSNIQEVYDFNFKLLNRLREAKGDPVTISNCFIDLHAEFCCYTTYCTSYPEAISLLTTLLQATHTNALLVSTQKMLKHTLPLGSYLLKPVQRILKYHLLLDNLRKHCSDQEVALAHELMKKVAHNIDQVKTKLDQARLVKELAGILDGWLGPDLSVLGDLLHEGRLLEHSKPRIVLLFQTMLIIAKPKEDKRLQFRAYIPCKNLMLVEHLPGEPVCFRVIPFDDPKGALQLTARNREEKRIWTQQIKKAMLQHYSDIPTRAMELVLQLGDEDERFTDKQYWKRPANNSPIPEYLERRQQFRRSEMRMRSKKNLLKKDASAAAVPPSVNGLSGPSFRSYSSDLESVPPAVSSSNQRHESPSNEDCKCDAVKRQLQEEIINRPAKDATTTAGSKTSPPPPKPARSRSETRCGPADDEEERLLKSLYERRKLSAPTKRGAKMKESFASIRSYNSTMIPKRISDIRKRRPKTLTSSSTFYTDLEISSETNATTDHETADPSIGDRATSDETVVQTVTTAMEQDCQTAAGRVESSAGGDGSGSMEPKKDCEIISQLILDVEQFNKVLNKPVTKKKSFDASSCSRPTALLSSQRKPEPPSTEPPCDEDDDGGAQDEESKLQSSTVTLSGSDEAEPIYESLLRNVHVPYKYAPPSLARHSLPCGEGGCSSSSNSGTGSCPKLLADDLAVRRTRPESDYVTLAYSELGLLEGIAAEDARSLQVKSSSQHITPQLLRNSDTNISYHRDNNGQQGKESDDDVEKLAMHHHHQPPTSPSSGGDLSAQGSEKATVVMKQSFLERQGSLSMKNTAQKSILQRFISLHSTSSSTGGGTMGSEGNLLLHSLQRKLSEPNGSCGAIYKQGSMDLGSRIAHLDYADPKTLFFPPSAPSSASSVTTLSMGGSGPTVNQNVLINRASMQSANGSNSSNDAQQRDSVLASSSSSDSVCDEHAIPAGSSMNTTTITTIAYDDDDDERCCFYERTVEECLEHDFRDSAVYSGDDNDRQQQQQRVNGGGIDHQHLYEALTPIASPPRAKQPGEQAASNGGDSGGGQQRNSAAPPPIPAKPAHLGLVKRPTSAVSATTPTSPTNPTATTGTGNNNSRGWVLQQVRRFQ</sequence>
<dbReference type="Gene3D" id="2.30.29.30">
    <property type="entry name" value="Pleckstrin-homology domain (PH domain)/Phosphotyrosine-binding domain (PTB)"/>
    <property type="match status" value="1"/>
</dbReference>
<feature type="region of interest" description="Disordered" evidence="2">
    <location>
        <begin position="1310"/>
        <end position="1374"/>
    </location>
</feature>
<dbReference type="Pfam" id="PF22697">
    <property type="entry name" value="SOS1_NGEF_PH"/>
    <property type="match status" value="1"/>
</dbReference>
<feature type="region of interest" description="Disordered" evidence="2">
    <location>
        <begin position="1163"/>
        <end position="1219"/>
    </location>
</feature>
<feature type="compositionally biased region" description="Polar residues" evidence="2">
    <location>
        <begin position="1310"/>
        <end position="1339"/>
    </location>
</feature>
<dbReference type="SMART" id="SM00325">
    <property type="entry name" value="RhoGEF"/>
    <property type="match status" value="1"/>
</dbReference>
<keyword evidence="7" id="KW-1185">Reference proteome</keyword>
<accession>A0A182X6J7</accession>
<feature type="region of interest" description="Disordered" evidence="2">
    <location>
        <begin position="44"/>
        <end position="68"/>
    </location>
</feature>
<dbReference type="PANTHER" id="PTHR45924:SF2">
    <property type="entry name" value="FI17866P1"/>
    <property type="match status" value="1"/>
</dbReference>
<dbReference type="EnsemblMetazoa" id="AQUA005433-RA">
    <property type="protein sequence ID" value="AQUA005433-PA"/>
    <property type="gene ID" value="AQUA005433"/>
</dbReference>
<dbReference type="SUPFAM" id="SSF50729">
    <property type="entry name" value="PH domain-like"/>
    <property type="match status" value="1"/>
</dbReference>
<feature type="compositionally biased region" description="Polar residues" evidence="2">
    <location>
        <begin position="922"/>
        <end position="936"/>
    </location>
</feature>
<dbReference type="InterPro" id="IPR000219">
    <property type="entry name" value="DH_dom"/>
</dbReference>
<proteinExistence type="predicted"/>
<feature type="compositionally biased region" description="Low complexity" evidence="2">
    <location>
        <begin position="1519"/>
        <end position="1530"/>
    </location>
</feature>
<dbReference type="CDD" id="cd13243">
    <property type="entry name" value="PH_PLEKHG1_G2_G3"/>
    <property type="match status" value="1"/>
</dbReference>
<evidence type="ECO:0000256" key="2">
    <source>
        <dbReference type="SAM" id="MobiDB-lite"/>
    </source>
</evidence>
<feature type="region of interest" description="Disordered" evidence="2">
    <location>
        <begin position="427"/>
        <end position="463"/>
    </location>
</feature>
<feature type="domain" description="PH" evidence="4">
    <location>
        <begin position="747"/>
        <end position="845"/>
    </location>
</feature>
<dbReference type="InterPro" id="IPR055251">
    <property type="entry name" value="SOS1_NGEF_PH"/>
</dbReference>
<evidence type="ECO:0000256" key="1">
    <source>
        <dbReference type="ARBA" id="ARBA00022553"/>
    </source>
</evidence>
<feature type="compositionally biased region" description="Polar residues" evidence="2">
    <location>
        <begin position="1208"/>
        <end position="1217"/>
    </location>
</feature>
<dbReference type="CDD" id="cd00160">
    <property type="entry name" value="RhoGEF"/>
    <property type="match status" value="1"/>
</dbReference>
<dbReference type="Proteomes" id="UP000076407">
    <property type="component" value="Unassembled WGS sequence"/>
</dbReference>
<evidence type="ECO:0000256" key="3">
    <source>
        <dbReference type="SAM" id="SignalP"/>
    </source>
</evidence>
<feature type="compositionally biased region" description="Polar residues" evidence="2">
    <location>
        <begin position="1504"/>
        <end position="1515"/>
    </location>
</feature>
<feature type="region of interest" description="Disordered" evidence="2">
    <location>
        <begin position="972"/>
        <end position="1009"/>
    </location>
</feature>
<dbReference type="PROSITE" id="PS50003">
    <property type="entry name" value="PH_DOMAIN"/>
    <property type="match status" value="1"/>
</dbReference>
<evidence type="ECO:0000259" key="4">
    <source>
        <dbReference type="PROSITE" id="PS50003"/>
    </source>
</evidence>
<feature type="compositionally biased region" description="Polar residues" evidence="2">
    <location>
        <begin position="47"/>
        <end position="56"/>
    </location>
</feature>
<dbReference type="InterPro" id="IPR043324">
    <property type="entry name" value="PH_PLEKHG1_G2_G3"/>
</dbReference>
<feature type="region of interest" description="Disordered" evidence="2">
    <location>
        <begin position="488"/>
        <end position="522"/>
    </location>
</feature>
<keyword evidence="3" id="KW-0732">Signal</keyword>
<organism evidence="6 7">
    <name type="scientific">Anopheles quadriannulatus</name>
    <name type="common">Mosquito</name>
    <dbReference type="NCBI Taxonomy" id="34691"/>
    <lineage>
        <taxon>Eukaryota</taxon>
        <taxon>Metazoa</taxon>
        <taxon>Ecdysozoa</taxon>
        <taxon>Arthropoda</taxon>
        <taxon>Hexapoda</taxon>
        <taxon>Insecta</taxon>
        <taxon>Pterygota</taxon>
        <taxon>Neoptera</taxon>
        <taxon>Endopterygota</taxon>
        <taxon>Diptera</taxon>
        <taxon>Nematocera</taxon>
        <taxon>Culicoidea</taxon>
        <taxon>Culicidae</taxon>
        <taxon>Anophelinae</taxon>
        <taxon>Anopheles</taxon>
    </lineage>
</organism>
<feature type="compositionally biased region" description="Polar residues" evidence="2">
    <location>
        <begin position="427"/>
        <end position="436"/>
    </location>
</feature>
<evidence type="ECO:0000313" key="6">
    <source>
        <dbReference type="EnsemblMetazoa" id="AQUA005433-PA"/>
    </source>
</evidence>
<feature type="compositionally biased region" description="Low complexity" evidence="2">
    <location>
        <begin position="314"/>
        <end position="334"/>
    </location>
</feature>
<dbReference type="InterPro" id="IPR011993">
    <property type="entry name" value="PH-like_dom_sf"/>
</dbReference>
<dbReference type="GO" id="GO:0005085">
    <property type="term" value="F:guanyl-nucleotide exchange factor activity"/>
    <property type="evidence" value="ECO:0007669"/>
    <property type="project" value="InterPro"/>
</dbReference>
<feature type="region of interest" description="Disordered" evidence="2">
    <location>
        <begin position="899"/>
        <end position="960"/>
    </location>
</feature>
<protein>
    <recommendedName>
        <fullName evidence="8">DH domain-containing protein</fullName>
    </recommendedName>
</protein>
<dbReference type="InterPro" id="IPR035899">
    <property type="entry name" value="DBL_dom_sf"/>
</dbReference>
<dbReference type="Pfam" id="PF00621">
    <property type="entry name" value="RhoGEF"/>
    <property type="match status" value="1"/>
</dbReference>
<feature type="compositionally biased region" description="Basic and acidic residues" evidence="2">
    <location>
        <begin position="948"/>
        <end position="960"/>
    </location>
</feature>
<feature type="region of interest" description="Disordered" evidence="2">
    <location>
        <begin position="1116"/>
        <end position="1136"/>
    </location>
</feature>
<dbReference type="VEuPathDB" id="VectorBase:AQUA005433"/>
<name>A0A182X6J7_ANOQN</name>